<dbReference type="RefSeq" id="WP_094545362.1">
    <property type="nucleotide sequence ID" value="NZ_MQWB01000001.1"/>
</dbReference>
<gene>
    <name evidence="2" type="ORF">BSZ36_01325</name>
</gene>
<feature type="signal peptide" evidence="1">
    <location>
        <begin position="1"/>
        <end position="19"/>
    </location>
</feature>
<evidence type="ECO:0000256" key="1">
    <source>
        <dbReference type="SAM" id="SignalP"/>
    </source>
</evidence>
<evidence type="ECO:0000313" key="2">
    <source>
        <dbReference type="EMBL" id="OZC01743.1"/>
    </source>
</evidence>
<dbReference type="AlphaFoldDB" id="A0A259TVI1"/>
<feature type="chain" id="PRO_5012175542" description="Secretion system C-terminal sorting domain-containing protein" evidence="1">
    <location>
        <begin position="20"/>
        <end position="523"/>
    </location>
</feature>
<dbReference type="Proteomes" id="UP000216446">
    <property type="component" value="Unassembled WGS sequence"/>
</dbReference>
<sequence>MIRFLLPLLLVLASPLAAAQPGAPDATFAGNGVFSYQAPNTGASRVLVRPDGRILLIGVVQGNAAVLSLRADGTVDTAYGTDGVAAFPDSRAYRAQGATLLADGSLVLSGARVDDDDTIQAGVLLKLSASGAPEATFGTGGIVELEAEEGFDQSLFVAVRELTDGSLATGGTYAASDGEGGGGVLSARFTRTGALDASYGTGGVIRTPSSSGLVAFGGVYDANGALTLTGGVAVPDGLFELDGALARVLPDGTLDASFGADGVTTFSTGFPFVLMTDARVDAEGRTVAVGISADLFAGASEALVVRFLADGTLDATFAENGIFRSTLGAAIAQTTAVAIQNDGKVLFSGTVGTLIAPEAFVGRLTTGGQLDVAFGTNGVSRVAAGTPAVGAGLALQADGRILVAGQRGNGESDPTGIVAARLLNDDVDTAAEPPARSGPLALRLAGPNPFAERTTLALDAAAPLAVHVAAYDVLGREVATLHDGPLAAGRTVLAFDASGLSPGTYLIRATAGGASATLAVVRR</sequence>
<dbReference type="EMBL" id="MQWB01000001">
    <property type="protein sequence ID" value="OZC01743.1"/>
    <property type="molecule type" value="Genomic_DNA"/>
</dbReference>
<reference evidence="2 3" key="1">
    <citation type="submission" date="2016-11" db="EMBL/GenBank/DDBJ databases">
        <title>Study of marine rhodopsin-containing bacteria.</title>
        <authorList>
            <person name="Yoshizawa S."/>
            <person name="Kumagai Y."/>
            <person name="Kogure K."/>
        </authorList>
    </citation>
    <scope>NUCLEOTIDE SEQUENCE [LARGE SCALE GENOMIC DNA]</scope>
    <source>
        <strain evidence="2 3">SG-29</strain>
    </source>
</reference>
<evidence type="ECO:0000313" key="3">
    <source>
        <dbReference type="Proteomes" id="UP000216446"/>
    </source>
</evidence>
<protein>
    <recommendedName>
        <fullName evidence="4">Secretion system C-terminal sorting domain-containing protein</fullName>
    </recommendedName>
</protein>
<comment type="caution">
    <text evidence="2">The sequence shown here is derived from an EMBL/GenBank/DDBJ whole genome shotgun (WGS) entry which is preliminary data.</text>
</comment>
<dbReference type="Gene3D" id="2.80.10.50">
    <property type="match status" value="2"/>
</dbReference>
<organism evidence="2 3">
    <name type="scientific">Rubricoccus marinus</name>
    <dbReference type="NCBI Taxonomy" id="716817"/>
    <lineage>
        <taxon>Bacteria</taxon>
        <taxon>Pseudomonadati</taxon>
        <taxon>Rhodothermota</taxon>
        <taxon>Rhodothermia</taxon>
        <taxon>Rhodothermales</taxon>
        <taxon>Rubricoccaceae</taxon>
        <taxon>Rubricoccus</taxon>
    </lineage>
</organism>
<dbReference type="Pfam" id="PF17164">
    <property type="entry name" value="DUF5122"/>
    <property type="match status" value="3"/>
</dbReference>
<dbReference type="InParanoid" id="A0A259TVI1"/>
<keyword evidence="3" id="KW-1185">Reference proteome</keyword>
<evidence type="ECO:0008006" key="4">
    <source>
        <dbReference type="Google" id="ProtNLM"/>
    </source>
</evidence>
<accession>A0A259TVI1</accession>
<keyword evidence="1" id="KW-0732">Signal</keyword>
<proteinExistence type="predicted"/>
<name>A0A259TVI1_9BACT</name>
<dbReference type="NCBIfam" id="TIGR02608">
    <property type="entry name" value="delta_60_rpt"/>
    <property type="match status" value="7"/>
</dbReference>
<dbReference type="OrthoDB" id="9805017at2"/>
<dbReference type="InterPro" id="IPR013431">
    <property type="entry name" value="Delta_60_rpt"/>
</dbReference>